<dbReference type="Pfam" id="PF00440">
    <property type="entry name" value="TetR_N"/>
    <property type="match status" value="2"/>
</dbReference>
<evidence type="ECO:0000313" key="5">
    <source>
        <dbReference type="EMBL" id="AYF77087.1"/>
    </source>
</evidence>
<dbReference type="RefSeq" id="WP_120741245.1">
    <property type="nucleotide sequence ID" value="NZ_CP032568.1"/>
</dbReference>
<dbReference type="Gene3D" id="1.10.10.60">
    <property type="entry name" value="Homeodomain-like"/>
    <property type="match status" value="2"/>
</dbReference>
<dbReference type="PANTHER" id="PTHR30055">
    <property type="entry name" value="HTH-TYPE TRANSCRIPTIONAL REGULATOR RUTR"/>
    <property type="match status" value="1"/>
</dbReference>
<dbReference type="GO" id="GO:0000976">
    <property type="term" value="F:transcription cis-regulatory region binding"/>
    <property type="evidence" value="ECO:0007669"/>
    <property type="project" value="TreeGrafter"/>
</dbReference>
<evidence type="ECO:0000313" key="6">
    <source>
        <dbReference type="Proteomes" id="UP000267164"/>
    </source>
</evidence>
<dbReference type="PROSITE" id="PS50977">
    <property type="entry name" value="HTH_TETR_2"/>
    <property type="match status" value="2"/>
</dbReference>
<dbReference type="PRINTS" id="PR00455">
    <property type="entry name" value="HTHTETR"/>
</dbReference>
<dbReference type="InterPro" id="IPR009057">
    <property type="entry name" value="Homeodomain-like_sf"/>
</dbReference>
<dbReference type="InterPro" id="IPR001647">
    <property type="entry name" value="HTH_TetR"/>
</dbReference>
<feature type="domain" description="HTH tetR-type" evidence="4">
    <location>
        <begin position="235"/>
        <end position="295"/>
    </location>
</feature>
<dbReference type="AlphaFoldDB" id="A0A386ZHS0"/>
<proteinExistence type="predicted"/>
<dbReference type="OrthoDB" id="4456617at2"/>
<dbReference type="PANTHER" id="PTHR30055:SF237">
    <property type="entry name" value="TRANSCRIPTIONAL REPRESSOR MCE3R"/>
    <property type="match status" value="1"/>
</dbReference>
<gene>
    <name evidence="5" type="ORF">D7D52_28425</name>
</gene>
<keyword evidence="1 2" id="KW-0238">DNA-binding</keyword>
<reference evidence="5 6" key="1">
    <citation type="submission" date="2018-09" db="EMBL/GenBank/DDBJ databases">
        <title>Nocardia yunnanensis sp. nov., an actinomycete isolated from a soil sample.</title>
        <authorList>
            <person name="Zhang J."/>
        </authorList>
    </citation>
    <scope>NUCLEOTIDE SEQUENCE [LARGE SCALE GENOMIC DNA]</scope>
    <source>
        <strain evidence="5 6">CFHS0054</strain>
    </source>
</reference>
<evidence type="ECO:0000256" key="3">
    <source>
        <dbReference type="SAM" id="MobiDB-lite"/>
    </source>
</evidence>
<feature type="DNA-binding region" description="H-T-H motif" evidence="2">
    <location>
        <begin position="56"/>
        <end position="75"/>
    </location>
</feature>
<evidence type="ECO:0000256" key="2">
    <source>
        <dbReference type="PROSITE-ProRule" id="PRU00335"/>
    </source>
</evidence>
<name>A0A386ZHS0_9NOCA</name>
<protein>
    <submittedName>
        <fullName evidence="5">TetR/AcrR family transcriptional regulator</fullName>
    </submittedName>
</protein>
<keyword evidence="6" id="KW-1185">Reference proteome</keyword>
<evidence type="ECO:0000259" key="4">
    <source>
        <dbReference type="PROSITE" id="PS50977"/>
    </source>
</evidence>
<dbReference type="SUPFAM" id="SSF46689">
    <property type="entry name" value="Homeodomain-like"/>
    <property type="match status" value="2"/>
</dbReference>
<feature type="domain" description="HTH tetR-type" evidence="4">
    <location>
        <begin position="33"/>
        <end position="93"/>
    </location>
</feature>
<feature type="DNA-binding region" description="H-T-H motif" evidence="2">
    <location>
        <begin position="258"/>
        <end position="277"/>
    </location>
</feature>
<accession>A0A386ZHS0</accession>
<dbReference type="Gene3D" id="1.10.357.10">
    <property type="entry name" value="Tetracycline Repressor, domain 2"/>
    <property type="match status" value="2"/>
</dbReference>
<evidence type="ECO:0000256" key="1">
    <source>
        <dbReference type="ARBA" id="ARBA00023125"/>
    </source>
</evidence>
<sequence>MVADRSEATLASARPDARPAATDGESGPRRRPKNRKAQIVRVAARAFAERGYHPVGVDEIAAEVGISGPALYRHFRNKYALLVAAAEMGAQQLLDAAKAADNPALEPEPRLTALIRGIAEYTIDVRREGGLYRWERRYLEREDRARIRVIYTDLHDTVAAAIAALYPGADAADVQLRSAALLSAIGSITAHRTALSTTRLLHLIDEIGWDILRCELPPAPGPVTGDPILRGLPVISKREQLLTEAIRIFGRQGYHEASIEEIGAAAGINASSVYRYFASKADLLAAAFHRTGERVAIANSEALAEATGRADAAVRIADRFARMTFAMPEILPVYFSEFSNLPASEQHRLRSVQRQNVLEWANLLEGDQVEARFRVHAAIAQVVDVGRRVRFDGRPENLARVSALMRAVLLGVPAPSDPVAQPE</sequence>
<dbReference type="InterPro" id="IPR050109">
    <property type="entry name" value="HTH-type_TetR-like_transc_reg"/>
</dbReference>
<organism evidence="5 6">
    <name type="scientific">Nocardia yunnanensis</name>
    <dbReference type="NCBI Taxonomy" id="2382165"/>
    <lineage>
        <taxon>Bacteria</taxon>
        <taxon>Bacillati</taxon>
        <taxon>Actinomycetota</taxon>
        <taxon>Actinomycetes</taxon>
        <taxon>Mycobacteriales</taxon>
        <taxon>Nocardiaceae</taxon>
        <taxon>Nocardia</taxon>
    </lineage>
</organism>
<dbReference type="EMBL" id="CP032568">
    <property type="protein sequence ID" value="AYF77087.1"/>
    <property type="molecule type" value="Genomic_DNA"/>
</dbReference>
<dbReference type="KEGG" id="nyu:D7D52_28425"/>
<feature type="region of interest" description="Disordered" evidence="3">
    <location>
        <begin position="1"/>
        <end position="36"/>
    </location>
</feature>
<dbReference type="GO" id="GO:0003700">
    <property type="term" value="F:DNA-binding transcription factor activity"/>
    <property type="evidence" value="ECO:0007669"/>
    <property type="project" value="TreeGrafter"/>
</dbReference>
<dbReference type="Proteomes" id="UP000267164">
    <property type="component" value="Chromosome"/>
</dbReference>